<evidence type="ECO:0000313" key="2">
    <source>
        <dbReference type="Proteomes" id="UP000504617"/>
    </source>
</evidence>
<keyword evidence="2" id="KW-1185">Reference proteome</keyword>
<feature type="compositionally biased region" description="Polar residues" evidence="1">
    <location>
        <begin position="44"/>
        <end position="72"/>
    </location>
</feature>
<organism evidence="2 3">
    <name type="scientific">Thamnophis sirtalis</name>
    <dbReference type="NCBI Taxonomy" id="35019"/>
    <lineage>
        <taxon>Eukaryota</taxon>
        <taxon>Metazoa</taxon>
        <taxon>Chordata</taxon>
        <taxon>Craniata</taxon>
        <taxon>Vertebrata</taxon>
        <taxon>Euteleostomi</taxon>
        <taxon>Lepidosauria</taxon>
        <taxon>Squamata</taxon>
        <taxon>Bifurcata</taxon>
        <taxon>Unidentata</taxon>
        <taxon>Episquamata</taxon>
        <taxon>Toxicofera</taxon>
        <taxon>Serpentes</taxon>
        <taxon>Colubroidea</taxon>
        <taxon>Colubridae</taxon>
        <taxon>Natricinae</taxon>
        <taxon>Thamnophis</taxon>
    </lineage>
</organism>
<name>A0A6I9XRU8_9SAUR</name>
<protein>
    <submittedName>
        <fullName evidence="3">Uncharacterized protein LOC106537761</fullName>
    </submittedName>
</protein>
<dbReference type="AlphaFoldDB" id="A0A6I9XRU8"/>
<evidence type="ECO:0000313" key="3">
    <source>
        <dbReference type="RefSeq" id="XP_013907465.1"/>
    </source>
</evidence>
<dbReference type="RefSeq" id="XP_013907465.1">
    <property type="nucleotide sequence ID" value="XM_014051990.1"/>
</dbReference>
<dbReference type="GeneID" id="106537761"/>
<dbReference type="Proteomes" id="UP000504617">
    <property type="component" value="Unplaced"/>
</dbReference>
<gene>
    <name evidence="3" type="primary">LOC106537761</name>
</gene>
<feature type="region of interest" description="Disordered" evidence="1">
    <location>
        <begin position="40"/>
        <end position="72"/>
    </location>
</feature>
<dbReference type="KEGG" id="tsr:106537761"/>
<sequence length="212" mass="23320">MYDEYGEVVVESDGGYYYSPQGTSTEAEWAKKKRIKLVLDPEYESSSTGEDSAPESQRNRLSNPNIPTNGNSNIYIAQNGSVIRTRRSCLSNNLKVASPARLGKQFKKLDKLGVTHEENIPLNTFTAGAKSNDKLNPRPCSVSFAASSALDPDSIAIKAAGSRLKSTDQQESIVDNEGVKETLDLPSDHAQSEDEELWMGPWNNLHIPMTKL</sequence>
<reference evidence="3" key="1">
    <citation type="submission" date="2025-08" db="UniProtKB">
        <authorList>
            <consortium name="RefSeq"/>
        </authorList>
    </citation>
    <scope>IDENTIFICATION</scope>
</reference>
<dbReference type="OrthoDB" id="10029135at2759"/>
<proteinExistence type="predicted"/>
<accession>A0A6I9XRU8</accession>
<evidence type="ECO:0000256" key="1">
    <source>
        <dbReference type="SAM" id="MobiDB-lite"/>
    </source>
</evidence>